<dbReference type="PANTHER" id="PTHR13789:SF309">
    <property type="entry name" value="PUTATIVE (AFU_ORTHOLOGUE AFUA_6G14510)-RELATED"/>
    <property type="match status" value="1"/>
</dbReference>
<name>A0A5B8M5S3_9MICO</name>
<dbReference type="PANTHER" id="PTHR13789">
    <property type="entry name" value="MONOOXYGENASE"/>
    <property type="match status" value="1"/>
</dbReference>
<organism evidence="4 5">
    <name type="scientific">Humibacter ginsenosidimutans</name>
    <dbReference type="NCBI Taxonomy" id="2599293"/>
    <lineage>
        <taxon>Bacteria</taxon>
        <taxon>Bacillati</taxon>
        <taxon>Actinomycetota</taxon>
        <taxon>Actinomycetes</taxon>
        <taxon>Micrococcales</taxon>
        <taxon>Microbacteriaceae</taxon>
        <taxon>Humibacter</taxon>
    </lineage>
</organism>
<dbReference type="Proteomes" id="UP000320216">
    <property type="component" value="Chromosome"/>
</dbReference>
<keyword evidence="1" id="KW-0560">Oxidoreductase</keyword>
<dbReference type="OrthoDB" id="9782160at2"/>
<keyword evidence="5" id="KW-1185">Reference proteome</keyword>
<protein>
    <recommendedName>
        <fullName evidence="3">FAD-binding domain-containing protein</fullName>
    </recommendedName>
</protein>
<dbReference type="KEGG" id="huw:FPZ11_15435"/>
<dbReference type="AlphaFoldDB" id="A0A5B8M5S3"/>
<evidence type="ECO:0000259" key="3">
    <source>
        <dbReference type="Pfam" id="PF01494"/>
    </source>
</evidence>
<evidence type="ECO:0000313" key="5">
    <source>
        <dbReference type="Proteomes" id="UP000320216"/>
    </source>
</evidence>
<dbReference type="EMBL" id="CP042305">
    <property type="protein sequence ID" value="QDZ15977.1"/>
    <property type="molecule type" value="Genomic_DNA"/>
</dbReference>
<dbReference type="InterPro" id="IPR002938">
    <property type="entry name" value="FAD-bd"/>
</dbReference>
<dbReference type="Gene3D" id="3.50.50.60">
    <property type="entry name" value="FAD/NAD(P)-binding domain"/>
    <property type="match status" value="1"/>
</dbReference>
<reference evidence="4 5" key="1">
    <citation type="submission" date="2019-07" db="EMBL/GenBank/DDBJ databases">
        <title>Full genome sequence of Humibacter sp. WJ7-1.</title>
        <authorList>
            <person name="Im W.-T."/>
        </authorList>
    </citation>
    <scope>NUCLEOTIDE SEQUENCE [LARGE SCALE GENOMIC DNA]</scope>
    <source>
        <strain evidence="4 5">WJ7-1</strain>
    </source>
</reference>
<dbReference type="PRINTS" id="PR00420">
    <property type="entry name" value="RNGMNOXGNASE"/>
</dbReference>
<gene>
    <name evidence="4" type="ORF">FPZ11_15435</name>
</gene>
<dbReference type="RefSeq" id="WP_146321981.1">
    <property type="nucleotide sequence ID" value="NZ_CP042305.1"/>
</dbReference>
<feature type="domain" description="FAD-binding" evidence="3">
    <location>
        <begin position="6"/>
        <end position="311"/>
    </location>
</feature>
<accession>A0A5B8M5S3</accession>
<keyword evidence="2" id="KW-0503">Monooxygenase</keyword>
<dbReference type="InterPro" id="IPR036188">
    <property type="entry name" value="FAD/NAD-bd_sf"/>
</dbReference>
<evidence type="ECO:0000313" key="4">
    <source>
        <dbReference type="EMBL" id="QDZ15977.1"/>
    </source>
</evidence>
<dbReference type="GO" id="GO:0071949">
    <property type="term" value="F:FAD binding"/>
    <property type="evidence" value="ECO:0007669"/>
    <property type="project" value="InterPro"/>
</dbReference>
<dbReference type="Pfam" id="PF01494">
    <property type="entry name" value="FAD_binding_3"/>
    <property type="match status" value="1"/>
</dbReference>
<dbReference type="SUPFAM" id="SSF51905">
    <property type="entry name" value="FAD/NAD(P)-binding domain"/>
    <property type="match status" value="1"/>
</dbReference>
<evidence type="ECO:0000256" key="1">
    <source>
        <dbReference type="ARBA" id="ARBA00023002"/>
    </source>
</evidence>
<dbReference type="InterPro" id="IPR050493">
    <property type="entry name" value="FAD-dep_Monooxygenase_BioMet"/>
</dbReference>
<evidence type="ECO:0000256" key="2">
    <source>
        <dbReference type="ARBA" id="ARBA00023033"/>
    </source>
</evidence>
<proteinExistence type="predicted"/>
<sequence length="392" mass="41437">MNGHAVVAGGGIGGLAAAVGLLRAGWEVTVLESAPDFSEVGSGFALTANGVTALSALGLGEETRSLGHPLRAEGTRDVHGRWIARLDAENAPESLRLHGVHRQRLHGMLLAAAHGADLHHSATVHGVEPGSLPGEFARVHVTENGTTRRLSADLVVGADGLRSVVRAGVDPAVRVRYSGMSSWRGIAGSTDLIGDAFRAYWGPAAEFGALRIDQGEIYWYGYVRLPEHTDFSDELDAALTRFADWAEPVPALIAATDPRRLLRHDVYELSPTAHRIAAGRVVLLGDAAHAMLPTMGQGVNTALEDAAALGRVVRPGELIDGVARYSAERYGRTRGIQRRSAMMARIGSHLSNPAAVAARNGLMRLAPVGAMASSSSRIFDWLPPAPLPDADD</sequence>
<dbReference type="GO" id="GO:0004497">
    <property type="term" value="F:monooxygenase activity"/>
    <property type="evidence" value="ECO:0007669"/>
    <property type="project" value="UniProtKB-KW"/>
</dbReference>